<dbReference type="EMBL" id="JBHRRZ010000002">
    <property type="protein sequence ID" value="MFC2946938.1"/>
    <property type="molecule type" value="Genomic_DNA"/>
</dbReference>
<dbReference type="SUPFAM" id="SSF55729">
    <property type="entry name" value="Acyl-CoA N-acyltransferases (Nat)"/>
    <property type="match status" value="1"/>
</dbReference>
<evidence type="ECO:0000313" key="2">
    <source>
        <dbReference type="EMBL" id="MFC2946938.1"/>
    </source>
</evidence>
<dbReference type="Proteomes" id="UP001595387">
    <property type="component" value="Unassembled WGS sequence"/>
</dbReference>
<evidence type="ECO:0000313" key="3">
    <source>
        <dbReference type="Proteomes" id="UP001595387"/>
    </source>
</evidence>
<dbReference type="Gene3D" id="3.40.630.30">
    <property type="match status" value="1"/>
</dbReference>
<dbReference type="GO" id="GO:0016746">
    <property type="term" value="F:acyltransferase activity"/>
    <property type="evidence" value="ECO:0007669"/>
    <property type="project" value="UniProtKB-KW"/>
</dbReference>
<keyword evidence="2" id="KW-0012">Acyltransferase</keyword>
<dbReference type="RefSeq" id="WP_390301577.1">
    <property type="nucleotide sequence ID" value="NZ_JBHRRZ010000002.1"/>
</dbReference>
<evidence type="ECO:0000259" key="1">
    <source>
        <dbReference type="PROSITE" id="PS51186"/>
    </source>
</evidence>
<keyword evidence="3" id="KW-1185">Reference proteome</keyword>
<feature type="domain" description="N-acetyltransferase" evidence="1">
    <location>
        <begin position="3"/>
        <end position="158"/>
    </location>
</feature>
<comment type="caution">
    <text evidence="2">The sequence shown here is derived from an EMBL/GenBank/DDBJ whole genome shotgun (WGS) entry which is preliminary data.</text>
</comment>
<accession>A0ABV7A1Y0</accession>
<gene>
    <name evidence="2" type="ORF">ACFODW_00975</name>
</gene>
<dbReference type="InterPro" id="IPR016181">
    <property type="entry name" value="Acyl_CoA_acyltransferase"/>
</dbReference>
<dbReference type="EC" id="2.3.-.-" evidence="2"/>
<dbReference type="PANTHER" id="PTHR43617">
    <property type="entry name" value="L-AMINO ACID N-ACETYLTRANSFERASE"/>
    <property type="match status" value="1"/>
</dbReference>
<proteinExistence type="predicted"/>
<dbReference type="InterPro" id="IPR000182">
    <property type="entry name" value="GNAT_dom"/>
</dbReference>
<keyword evidence="2" id="KW-0808">Transferase</keyword>
<dbReference type="PROSITE" id="PS51186">
    <property type="entry name" value="GNAT"/>
    <property type="match status" value="1"/>
</dbReference>
<reference evidence="3" key="1">
    <citation type="journal article" date="2019" name="Int. J. Syst. Evol. Microbiol.">
        <title>The Global Catalogue of Microorganisms (GCM) 10K type strain sequencing project: providing services to taxonomists for standard genome sequencing and annotation.</title>
        <authorList>
            <consortium name="The Broad Institute Genomics Platform"/>
            <consortium name="The Broad Institute Genome Sequencing Center for Infectious Disease"/>
            <person name="Wu L."/>
            <person name="Ma J."/>
        </authorList>
    </citation>
    <scope>NUCLEOTIDE SEQUENCE [LARGE SCALE GENOMIC DNA]</scope>
    <source>
        <strain evidence="3">KCTC 13193</strain>
    </source>
</reference>
<dbReference type="InterPro" id="IPR050276">
    <property type="entry name" value="MshD_Acetyltransferase"/>
</dbReference>
<name>A0ABV7A1Y0_9BACI</name>
<protein>
    <submittedName>
        <fullName evidence="2">GNAT family N-acetyltransferase</fullName>
        <ecNumber evidence="2">2.3.-.-</ecNumber>
    </submittedName>
</protein>
<organism evidence="2 3">
    <name type="scientific">Virgibacillus sediminis</name>
    <dbReference type="NCBI Taxonomy" id="202260"/>
    <lineage>
        <taxon>Bacteria</taxon>
        <taxon>Bacillati</taxon>
        <taxon>Bacillota</taxon>
        <taxon>Bacilli</taxon>
        <taxon>Bacillales</taxon>
        <taxon>Bacillaceae</taxon>
        <taxon>Virgibacillus</taxon>
    </lineage>
</organism>
<dbReference type="PANTHER" id="PTHR43617:SF38">
    <property type="entry name" value="N-ACETYLTRANSFERASE DOMAIN-CONTAINING PROTEIN"/>
    <property type="match status" value="1"/>
</dbReference>
<dbReference type="Pfam" id="PF00583">
    <property type="entry name" value="Acetyltransf_1"/>
    <property type="match status" value="1"/>
</dbReference>
<dbReference type="CDD" id="cd04301">
    <property type="entry name" value="NAT_SF"/>
    <property type="match status" value="1"/>
</dbReference>
<sequence>MTINIEIANKDDFKAVNSIIKEGHNEHAEALPHIFKDIDQVMPGKNFNELLEDPNCEVLIVKEYGDIVGFAVIELSESPPFDSMTPRKFAYMSDFGVKRSSQRKGIGRELFNECLNWAKNRGADSLDLNVGEFNRKAISFYENFGMKTVSRKMTLPIK</sequence>